<feature type="chain" id="PRO_5046320889" description="Carboxypeptidase regulatory-like domain-containing protein" evidence="2">
    <location>
        <begin position="25"/>
        <end position="444"/>
    </location>
</feature>
<comment type="caution">
    <text evidence="3">The sequence shown here is derived from an EMBL/GenBank/DDBJ whole genome shotgun (WGS) entry which is preliminary data.</text>
</comment>
<feature type="region of interest" description="Disordered" evidence="1">
    <location>
        <begin position="396"/>
        <end position="418"/>
    </location>
</feature>
<gene>
    <name evidence="3" type="ORF">ACFO6Q_04710</name>
</gene>
<dbReference type="Proteomes" id="UP001595886">
    <property type="component" value="Unassembled WGS sequence"/>
</dbReference>
<keyword evidence="4" id="KW-1185">Reference proteome</keyword>
<evidence type="ECO:0008006" key="5">
    <source>
        <dbReference type="Google" id="ProtNLM"/>
    </source>
</evidence>
<evidence type="ECO:0000313" key="3">
    <source>
        <dbReference type="EMBL" id="MFC4819611.1"/>
    </source>
</evidence>
<organism evidence="3 4">
    <name type="scientific">Dokdonella ginsengisoli</name>
    <dbReference type="NCBI Taxonomy" id="363846"/>
    <lineage>
        <taxon>Bacteria</taxon>
        <taxon>Pseudomonadati</taxon>
        <taxon>Pseudomonadota</taxon>
        <taxon>Gammaproteobacteria</taxon>
        <taxon>Lysobacterales</taxon>
        <taxon>Rhodanobacteraceae</taxon>
        <taxon>Dokdonella</taxon>
    </lineage>
</organism>
<reference evidence="4" key="1">
    <citation type="journal article" date="2019" name="Int. J. Syst. Evol. Microbiol.">
        <title>The Global Catalogue of Microorganisms (GCM) 10K type strain sequencing project: providing services to taxonomists for standard genome sequencing and annotation.</title>
        <authorList>
            <consortium name="The Broad Institute Genomics Platform"/>
            <consortium name="The Broad Institute Genome Sequencing Center for Infectious Disease"/>
            <person name="Wu L."/>
            <person name="Ma J."/>
        </authorList>
    </citation>
    <scope>NUCLEOTIDE SEQUENCE [LARGE SCALE GENOMIC DNA]</scope>
    <source>
        <strain evidence="4">CCUG 30340</strain>
    </source>
</reference>
<proteinExistence type="predicted"/>
<protein>
    <recommendedName>
        <fullName evidence="5">Carboxypeptidase regulatory-like domain-containing protein</fullName>
    </recommendedName>
</protein>
<evidence type="ECO:0000256" key="2">
    <source>
        <dbReference type="SAM" id="SignalP"/>
    </source>
</evidence>
<sequence>MRRSNCALAAVLAALVVSAGGVRAGEEDRIFSDGFDPCVGLACFQVPCSAGATTSVSGVVYAPNGTLPLPNVLVYVPNAPLEALPDGVQCARCDTPPSGAPLVSTLSAADGRFTLENVPATADVPLVLLSGKWRRQIVVPNVAACVDTPVAPAATRLPRNRSEGDLPRIAVSTGAADAMECLLRKSGIDDAEFTVAGAAGRVHLFAGAGGADRFDAAHGGAAFPASPAALWDSPASLAGYDSVLLSCEGSQGAQTKPPNALAAMKGYADAGGRLYAEHWHNYWLQAGPSPWPALATWNFQADLGELDTTVEQGFAQGDILAQWLFAVGASATPGELVVQEAQHTVTGIDAAVAKRWIYREQTANGTPSVQYFSFTTPVEAGPAQQCGRVVFTDVHGTPADSSSSGSPGFPSGGCHSPADQLTPQEKALLYAIFDLGRCVGSTRE</sequence>
<evidence type="ECO:0000256" key="1">
    <source>
        <dbReference type="SAM" id="MobiDB-lite"/>
    </source>
</evidence>
<dbReference type="RefSeq" id="WP_380019395.1">
    <property type="nucleotide sequence ID" value="NZ_JBHSHD010000005.1"/>
</dbReference>
<accession>A0ABV9QR59</accession>
<evidence type="ECO:0000313" key="4">
    <source>
        <dbReference type="Proteomes" id="UP001595886"/>
    </source>
</evidence>
<keyword evidence="2" id="KW-0732">Signal</keyword>
<feature type="signal peptide" evidence="2">
    <location>
        <begin position="1"/>
        <end position="24"/>
    </location>
</feature>
<feature type="compositionally biased region" description="Low complexity" evidence="1">
    <location>
        <begin position="396"/>
        <end position="417"/>
    </location>
</feature>
<dbReference type="EMBL" id="JBHSHD010000005">
    <property type="protein sequence ID" value="MFC4819611.1"/>
    <property type="molecule type" value="Genomic_DNA"/>
</dbReference>
<name>A0ABV9QR59_9GAMM</name>